<dbReference type="KEGG" id="fiy:BN1229_v1_0634"/>
<feature type="region of interest" description="Disordered" evidence="1">
    <location>
        <begin position="1"/>
        <end position="30"/>
    </location>
</feature>
<dbReference type="PROSITE" id="PS50914">
    <property type="entry name" value="BON"/>
    <property type="match status" value="1"/>
</dbReference>
<feature type="compositionally biased region" description="Polar residues" evidence="1">
    <location>
        <begin position="161"/>
        <end position="172"/>
    </location>
</feature>
<evidence type="ECO:0000256" key="1">
    <source>
        <dbReference type="SAM" id="MobiDB-lite"/>
    </source>
</evidence>
<keyword evidence="3" id="KW-0449">Lipoprotein</keyword>
<dbReference type="PANTHER" id="PTHR34606:SF15">
    <property type="entry name" value="BON DOMAIN-CONTAINING PROTEIN"/>
    <property type="match status" value="1"/>
</dbReference>
<dbReference type="PANTHER" id="PTHR34606">
    <property type="entry name" value="BON DOMAIN-CONTAINING PROTEIN"/>
    <property type="match status" value="1"/>
</dbReference>
<dbReference type="EMBL" id="LN829119">
    <property type="protein sequence ID" value="CPR16068.1"/>
    <property type="molecule type" value="Genomic_DNA"/>
</dbReference>
<dbReference type="Pfam" id="PF04972">
    <property type="entry name" value="BON"/>
    <property type="match status" value="1"/>
</dbReference>
<feature type="compositionally biased region" description="Gly residues" evidence="1">
    <location>
        <begin position="180"/>
        <end position="190"/>
    </location>
</feature>
<feature type="region of interest" description="Disordered" evidence="1">
    <location>
        <begin position="153"/>
        <end position="190"/>
    </location>
</feature>
<evidence type="ECO:0000259" key="2">
    <source>
        <dbReference type="PROSITE" id="PS50914"/>
    </source>
</evidence>
<feature type="compositionally biased region" description="Basic and acidic residues" evidence="1">
    <location>
        <begin position="16"/>
        <end position="30"/>
    </location>
</feature>
<dbReference type="RefSeq" id="WP_052743645.1">
    <property type="nucleotide sequence ID" value="NZ_LN829118.1"/>
</dbReference>
<organism evidence="3 4">
    <name type="scientific">Candidatus Filomicrobium marinum</name>
    <dbReference type="NCBI Taxonomy" id="1608628"/>
    <lineage>
        <taxon>Bacteria</taxon>
        <taxon>Pseudomonadati</taxon>
        <taxon>Pseudomonadota</taxon>
        <taxon>Alphaproteobacteria</taxon>
        <taxon>Hyphomicrobiales</taxon>
        <taxon>Hyphomicrobiaceae</taxon>
        <taxon>Filomicrobium</taxon>
    </lineage>
</organism>
<proteinExistence type="predicted"/>
<dbReference type="InterPro" id="IPR014004">
    <property type="entry name" value="Transpt-assoc_nodulatn_dom_bac"/>
</dbReference>
<protein>
    <submittedName>
        <fullName evidence="3">Putative periplasmic or secreted lipoprotein</fullName>
    </submittedName>
</protein>
<evidence type="ECO:0000313" key="4">
    <source>
        <dbReference type="Proteomes" id="UP000033187"/>
    </source>
</evidence>
<name>A0A0D6JC65_9HYPH</name>
<feature type="region of interest" description="Disordered" evidence="1">
    <location>
        <begin position="86"/>
        <end position="106"/>
    </location>
</feature>
<dbReference type="AlphaFoldDB" id="A0A0D6JC65"/>
<dbReference type="InterPro" id="IPR051686">
    <property type="entry name" value="Lipoprotein_DolP"/>
</dbReference>
<reference evidence="4" key="1">
    <citation type="submission" date="2015-02" db="EMBL/GenBank/DDBJ databases">
        <authorList>
            <person name="Chooi Y.-H."/>
        </authorList>
    </citation>
    <scope>NUCLEOTIDE SEQUENCE [LARGE SCALE GENOMIC DNA]</scope>
    <source>
        <strain evidence="4">strain Y</strain>
    </source>
</reference>
<feature type="domain" description="BON" evidence="2">
    <location>
        <begin position="109"/>
        <end position="177"/>
    </location>
</feature>
<dbReference type="Proteomes" id="UP000033187">
    <property type="component" value="Chromosome 1"/>
</dbReference>
<accession>A0A0D6JC65</accession>
<dbReference type="KEGG" id="fil:BN1229_v1_0630"/>
<keyword evidence="4" id="KW-1185">Reference proteome</keyword>
<evidence type="ECO:0000313" key="3">
    <source>
        <dbReference type="EMBL" id="CPR16068.1"/>
    </source>
</evidence>
<sequence>MARELSSRGQFGKLDGPSRRQTYDWKPVNRDDYINYGSGRYGAAVPPYADYYSWPRGEASRNNVPVRAYDEDQIGHQESRDVAPWIGNEENAPRQSGHRGKGPKSYLRSDQRIMEDVCDRLTEDGQLDASEISVSVQNGEVTLSGTVSSRFEKRRAEDCSDSVTGVQHTQNNLRLPELALGGGPGAQGGM</sequence>
<dbReference type="OrthoDB" id="680465at2"/>
<gene>
    <name evidence="3" type="ORF">YBN1229_v1_0634</name>
</gene>
<dbReference type="Gene3D" id="3.30.1340.30">
    <property type="match status" value="1"/>
</dbReference>
<dbReference type="InterPro" id="IPR007055">
    <property type="entry name" value="BON_dom"/>
</dbReference>
<dbReference type="SMART" id="SM00749">
    <property type="entry name" value="BON"/>
    <property type="match status" value="1"/>
</dbReference>